<accession>A0ABY8G5G0</accession>
<dbReference type="SUPFAM" id="SSF55331">
    <property type="entry name" value="Tautomerase/MIF"/>
    <property type="match status" value="1"/>
</dbReference>
<keyword evidence="6" id="KW-1185">Reference proteome</keyword>
<dbReference type="PANTHER" id="PTHR35530">
    <property type="entry name" value="TAUTOMERASE-RELATED"/>
    <property type="match status" value="1"/>
</dbReference>
<dbReference type="InterPro" id="IPR014347">
    <property type="entry name" value="Tautomerase/MIF_sf"/>
</dbReference>
<dbReference type="InterPro" id="IPR004370">
    <property type="entry name" value="4-OT-like_dom"/>
</dbReference>
<evidence type="ECO:0000256" key="1">
    <source>
        <dbReference type="ARBA" id="ARBA00006723"/>
    </source>
</evidence>
<dbReference type="NCBIfam" id="TIGR00013">
    <property type="entry name" value="taut"/>
    <property type="match status" value="1"/>
</dbReference>
<evidence type="ECO:0000313" key="6">
    <source>
        <dbReference type="Proteomes" id="UP001219630"/>
    </source>
</evidence>
<evidence type="ECO:0000259" key="4">
    <source>
        <dbReference type="Pfam" id="PF01361"/>
    </source>
</evidence>
<evidence type="ECO:0000313" key="5">
    <source>
        <dbReference type="EMBL" id="WFN55169.1"/>
    </source>
</evidence>
<evidence type="ECO:0000256" key="2">
    <source>
        <dbReference type="ARBA" id="ARBA00023235"/>
    </source>
</evidence>
<keyword evidence="2 3" id="KW-0413">Isomerase</keyword>
<dbReference type="PANTHER" id="PTHR35530:SF1">
    <property type="entry name" value="2-HYDROXYMUCONATE TAUTOMERASE"/>
    <property type="match status" value="1"/>
</dbReference>
<dbReference type="EC" id="5.3.2.-" evidence="3"/>
<dbReference type="GO" id="GO:0016853">
    <property type="term" value="F:isomerase activity"/>
    <property type="evidence" value="ECO:0007669"/>
    <property type="project" value="UniProtKB-KW"/>
</dbReference>
<comment type="similarity">
    <text evidence="1 3">Belongs to the 4-oxalocrotonate tautomerase family.</text>
</comment>
<organism evidence="5 6">
    <name type="scientific">Dickeya lacustris</name>
    <dbReference type="NCBI Taxonomy" id="2259638"/>
    <lineage>
        <taxon>Bacteria</taxon>
        <taxon>Pseudomonadati</taxon>
        <taxon>Pseudomonadota</taxon>
        <taxon>Gammaproteobacteria</taxon>
        <taxon>Enterobacterales</taxon>
        <taxon>Pectobacteriaceae</taxon>
        <taxon>Dickeya</taxon>
    </lineage>
</organism>
<dbReference type="Gene3D" id="3.30.429.10">
    <property type="entry name" value="Macrophage Migration Inhibitory Factor"/>
    <property type="match status" value="1"/>
</dbReference>
<dbReference type="InterPro" id="IPR018191">
    <property type="entry name" value="4-OT"/>
</dbReference>
<feature type="domain" description="4-oxalocrotonate tautomerase-like" evidence="4">
    <location>
        <begin position="2"/>
        <end position="58"/>
    </location>
</feature>
<proteinExistence type="inferred from homology"/>
<name>A0ABY8G5G0_9GAMM</name>
<dbReference type="RefSeq" id="WP_125258532.1">
    <property type="nucleotide sequence ID" value="NZ_CP114280.1"/>
</dbReference>
<dbReference type="Proteomes" id="UP001219630">
    <property type="component" value="Chromosome"/>
</dbReference>
<reference evidence="5 6" key="1">
    <citation type="submission" date="2022-12" db="EMBL/GenBank/DDBJ databases">
        <title>Complete genome sequencing of Dickeya lacustris type strain LMG30899.</title>
        <authorList>
            <person name="Dobhal S."/>
            <person name="Arizala D."/>
            <person name="Arif M."/>
        </authorList>
    </citation>
    <scope>NUCLEOTIDE SEQUENCE [LARGE SCALE GENOMIC DNA]</scope>
    <source>
        <strain evidence="5 6">LMG30899</strain>
    </source>
</reference>
<gene>
    <name evidence="5" type="ORF">O1Q98_16310</name>
</gene>
<dbReference type="EMBL" id="CP114280">
    <property type="protein sequence ID" value="WFN55169.1"/>
    <property type="molecule type" value="Genomic_DNA"/>
</dbReference>
<protein>
    <recommendedName>
        <fullName evidence="3">Tautomerase</fullName>
        <ecNumber evidence="3">5.3.2.-</ecNumber>
    </recommendedName>
</protein>
<dbReference type="NCBIfam" id="NF001966">
    <property type="entry name" value="PRK00745.1"/>
    <property type="match status" value="1"/>
</dbReference>
<evidence type="ECO:0000256" key="3">
    <source>
        <dbReference type="RuleBase" id="RU362032"/>
    </source>
</evidence>
<sequence>MPIIRLEMQPGRTDEQKRNFAREVTNVAVETLKCKPESVDVVIIEVPKAHWAKGGELPANSLPA</sequence>
<dbReference type="Pfam" id="PF01361">
    <property type="entry name" value="Tautomerase"/>
    <property type="match status" value="1"/>
</dbReference>